<reference evidence="2 3" key="1">
    <citation type="journal article" date="2018" name="Sci. Rep.">
        <title>Comparative analysis of the Pocillopora damicornis genome highlights role of immune system in coral evolution.</title>
        <authorList>
            <person name="Cunning R."/>
            <person name="Bay R.A."/>
            <person name="Gillette P."/>
            <person name="Baker A.C."/>
            <person name="Traylor-Knowles N."/>
        </authorList>
    </citation>
    <scope>NUCLEOTIDE SEQUENCE [LARGE SCALE GENOMIC DNA]</scope>
    <source>
        <strain evidence="2">RSMAS</strain>
        <tissue evidence="2">Whole animal</tissue>
    </source>
</reference>
<sequence>MTPLVRASCVRELMKRMYQGHFHYFNGAKSYYPNKVMDSSPPPKLPVTLTEEGMARMTPEETREMKDFATSLGRSVRQHSVRDKSKEDTGHLPYAVSFS</sequence>
<name>A0A3M6UAM9_POCDA</name>
<dbReference type="AlphaFoldDB" id="A0A3M6UAM9"/>
<comment type="caution">
    <text evidence="2">The sequence shown here is derived from an EMBL/GenBank/DDBJ whole genome shotgun (WGS) entry which is preliminary data.</text>
</comment>
<keyword evidence="3" id="KW-1185">Reference proteome</keyword>
<protein>
    <submittedName>
        <fullName evidence="2">Uncharacterized protein</fullName>
    </submittedName>
</protein>
<organism evidence="2 3">
    <name type="scientific">Pocillopora damicornis</name>
    <name type="common">Cauliflower coral</name>
    <name type="synonym">Millepora damicornis</name>
    <dbReference type="NCBI Taxonomy" id="46731"/>
    <lineage>
        <taxon>Eukaryota</taxon>
        <taxon>Metazoa</taxon>
        <taxon>Cnidaria</taxon>
        <taxon>Anthozoa</taxon>
        <taxon>Hexacorallia</taxon>
        <taxon>Scleractinia</taxon>
        <taxon>Astrocoeniina</taxon>
        <taxon>Pocilloporidae</taxon>
        <taxon>Pocillopora</taxon>
    </lineage>
</organism>
<feature type="compositionally biased region" description="Basic and acidic residues" evidence="1">
    <location>
        <begin position="80"/>
        <end position="90"/>
    </location>
</feature>
<feature type="region of interest" description="Disordered" evidence="1">
    <location>
        <begin position="69"/>
        <end position="99"/>
    </location>
</feature>
<dbReference type="Proteomes" id="UP000275408">
    <property type="component" value="Unassembled WGS sequence"/>
</dbReference>
<evidence type="ECO:0000313" key="2">
    <source>
        <dbReference type="EMBL" id="RMX50609.1"/>
    </source>
</evidence>
<evidence type="ECO:0000256" key="1">
    <source>
        <dbReference type="SAM" id="MobiDB-lite"/>
    </source>
</evidence>
<dbReference type="EMBL" id="RCHS01001930">
    <property type="protein sequence ID" value="RMX50609.1"/>
    <property type="molecule type" value="Genomic_DNA"/>
</dbReference>
<evidence type="ECO:0000313" key="3">
    <source>
        <dbReference type="Proteomes" id="UP000275408"/>
    </source>
</evidence>
<proteinExistence type="predicted"/>
<accession>A0A3M6UAM9</accession>
<gene>
    <name evidence="2" type="ORF">pdam_00009696</name>
</gene>